<dbReference type="Pfam" id="PF01809">
    <property type="entry name" value="YidD"/>
    <property type="match status" value="1"/>
</dbReference>
<sequence length="95" mass="10412">MNFLLSKLLLGLIRFYQYCISPLIPPRCRYTPTCSQYAVEAVKNTAHSKASGSPSSALHAATLSADTDTTPLPDPTQYSNCTLSFYFPSVLYNAV</sequence>
<dbReference type="AlphaFoldDB" id="A0A378W0W4"/>
<dbReference type="PANTHER" id="PTHR33383">
    <property type="entry name" value="MEMBRANE PROTEIN INSERTION EFFICIENCY FACTOR-RELATED"/>
    <property type="match status" value="1"/>
</dbReference>
<reference evidence="1" key="1">
    <citation type="submission" date="2018-06" db="EMBL/GenBank/DDBJ databases">
        <authorList>
            <consortium name="Pathogen Informatics"/>
            <person name="Doyle S."/>
        </authorList>
    </citation>
    <scope>NUCLEOTIDE SEQUENCE [LARGE SCALE GENOMIC DNA]</scope>
    <source>
        <strain evidence="1">NCTC11421</strain>
    </source>
</reference>
<gene>
    <name evidence="1" type="primary">yidD</name>
    <name evidence="1" type="ORF">NCTC11421_02938</name>
</gene>
<accession>A0A378W0W4</accession>
<organism evidence="1">
    <name type="scientific">Neisseria gonorrhoeae</name>
    <dbReference type="NCBI Taxonomy" id="485"/>
    <lineage>
        <taxon>Bacteria</taxon>
        <taxon>Pseudomonadati</taxon>
        <taxon>Pseudomonadota</taxon>
        <taxon>Betaproteobacteria</taxon>
        <taxon>Neisseriales</taxon>
        <taxon>Neisseriaceae</taxon>
        <taxon>Neisseria</taxon>
    </lineage>
</organism>
<dbReference type="NCBIfam" id="TIGR00278">
    <property type="entry name" value="membrane protein insertion efficiency factor YidD"/>
    <property type="match status" value="1"/>
</dbReference>
<evidence type="ECO:0000313" key="1">
    <source>
        <dbReference type="EMBL" id="SUA24930.1"/>
    </source>
</evidence>
<name>A0A378W0W4_NEIGO</name>
<dbReference type="SMART" id="SM01234">
    <property type="entry name" value="Haemolytic"/>
    <property type="match status" value="1"/>
</dbReference>
<proteinExistence type="predicted"/>
<dbReference type="EMBL" id="UGRI01000001">
    <property type="protein sequence ID" value="SUA24930.1"/>
    <property type="molecule type" value="Genomic_DNA"/>
</dbReference>
<dbReference type="InterPro" id="IPR002696">
    <property type="entry name" value="Membr_insert_effic_factor_YidD"/>
</dbReference>
<dbReference type="PANTHER" id="PTHR33383:SF1">
    <property type="entry name" value="MEMBRANE PROTEIN INSERTION EFFICIENCY FACTOR-RELATED"/>
    <property type="match status" value="1"/>
</dbReference>
<protein>
    <submittedName>
        <fullName evidence="1">Membrane protein insertion efficiency factor</fullName>
    </submittedName>
</protein>